<evidence type="ECO:0000256" key="1">
    <source>
        <dbReference type="SAM" id="SignalP"/>
    </source>
</evidence>
<feature type="signal peptide" evidence="1">
    <location>
        <begin position="1"/>
        <end position="21"/>
    </location>
</feature>
<accession>A0ABR3G8P9</accession>
<keyword evidence="3" id="KW-1185">Reference proteome</keyword>
<comment type="caution">
    <text evidence="2">The sequence shown here is derived from an EMBL/GenBank/DDBJ whole genome shotgun (WGS) entry which is preliminary data.</text>
</comment>
<feature type="chain" id="PRO_5045635702" evidence="1">
    <location>
        <begin position="22"/>
        <end position="179"/>
    </location>
</feature>
<proteinExistence type="predicted"/>
<protein>
    <submittedName>
        <fullName evidence="2">Uncharacterized protein</fullName>
    </submittedName>
</protein>
<keyword evidence="1" id="KW-0732">Signal</keyword>
<evidence type="ECO:0000313" key="3">
    <source>
        <dbReference type="Proteomes" id="UP001447188"/>
    </source>
</evidence>
<reference evidence="2 3" key="1">
    <citation type="submission" date="2024-02" db="EMBL/GenBank/DDBJ databases">
        <title>Discinaceae phylogenomics.</title>
        <authorList>
            <person name="Dirks A.C."/>
            <person name="James T.Y."/>
        </authorList>
    </citation>
    <scope>NUCLEOTIDE SEQUENCE [LARGE SCALE GENOMIC DNA]</scope>
    <source>
        <strain evidence="2 3">ACD0624</strain>
    </source>
</reference>
<dbReference type="EMBL" id="JBBBZM010000174">
    <property type="protein sequence ID" value="KAL0632329.1"/>
    <property type="molecule type" value="Genomic_DNA"/>
</dbReference>
<gene>
    <name evidence="2" type="ORF">Q9L58_008767</name>
</gene>
<dbReference type="Proteomes" id="UP001447188">
    <property type="component" value="Unassembled WGS sequence"/>
</dbReference>
<sequence>MFSLSIRTVFLLLLVASLSNTMSLPAGGETIKLNTARTRLSELPKDTLYKYKYFDLGRSRPQPLDAVVLLDSVVCDLTAKSPLTDDATKALDLLNAAPEGSLCCQTSIVGPRCTGLETKGSAVLSLCGGYQRCLYCADIADFLLLVIDNCQEGDRVGGNLKLAEISSSPEGGHIVVSHA</sequence>
<evidence type="ECO:0000313" key="2">
    <source>
        <dbReference type="EMBL" id="KAL0632329.1"/>
    </source>
</evidence>
<organism evidence="2 3">
    <name type="scientific">Discina gigas</name>
    <dbReference type="NCBI Taxonomy" id="1032678"/>
    <lineage>
        <taxon>Eukaryota</taxon>
        <taxon>Fungi</taxon>
        <taxon>Dikarya</taxon>
        <taxon>Ascomycota</taxon>
        <taxon>Pezizomycotina</taxon>
        <taxon>Pezizomycetes</taxon>
        <taxon>Pezizales</taxon>
        <taxon>Discinaceae</taxon>
        <taxon>Discina</taxon>
    </lineage>
</organism>
<name>A0ABR3G8P9_9PEZI</name>